<dbReference type="AlphaFoldDB" id="A0AAE0F285"/>
<evidence type="ECO:0000256" key="5">
    <source>
        <dbReference type="ARBA" id="ARBA00022679"/>
    </source>
</evidence>
<evidence type="ECO:0000313" key="14">
    <source>
        <dbReference type="EMBL" id="KAK3247660.1"/>
    </source>
</evidence>
<evidence type="ECO:0000256" key="1">
    <source>
        <dbReference type="ARBA" id="ARBA00004141"/>
    </source>
</evidence>
<feature type="transmembrane region" description="Helical" evidence="13">
    <location>
        <begin position="92"/>
        <end position="115"/>
    </location>
</feature>
<keyword evidence="8" id="KW-0443">Lipid metabolism</keyword>
<evidence type="ECO:0000256" key="10">
    <source>
        <dbReference type="ARBA" id="ARBA00023209"/>
    </source>
</evidence>
<dbReference type="PANTHER" id="PTHR31201">
    <property type="entry name" value="OS01G0585100 PROTEIN"/>
    <property type="match status" value="1"/>
</dbReference>
<dbReference type="InterPro" id="IPR021261">
    <property type="entry name" value="GPCAT"/>
</dbReference>
<keyword evidence="11" id="KW-1208">Phospholipid metabolism</keyword>
<feature type="transmembrane region" description="Helical" evidence="13">
    <location>
        <begin position="62"/>
        <end position="80"/>
    </location>
</feature>
<evidence type="ECO:0000313" key="15">
    <source>
        <dbReference type="Proteomes" id="UP001190700"/>
    </source>
</evidence>
<evidence type="ECO:0000256" key="6">
    <source>
        <dbReference type="ARBA" id="ARBA00022692"/>
    </source>
</evidence>
<organism evidence="14 15">
    <name type="scientific">Cymbomonas tetramitiformis</name>
    <dbReference type="NCBI Taxonomy" id="36881"/>
    <lineage>
        <taxon>Eukaryota</taxon>
        <taxon>Viridiplantae</taxon>
        <taxon>Chlorophyta</taxon>
        <taxon>Pyramimonadophyceae</taxon>
        <taxon>Pyramimonadales</taxon>
        <taxon>Pyramimonadaceae</taxon>
        <taxon>Cymbomonas</taxon>
    </lineage>
</organism>
<feature type="transmembrane region" description="Helical" evidence="13">
    <location>
        <begin position="170"/>
        <end position="191"/>
    </location>
</feature>
<dbReference type="GO" id="GO:0016746">
    <property type="term" value="F:acyltransferase activity"/>
    <property type="evidence" value="ECO:0007669"/>
    <property type="project" value="UniProtKB-KW"/>
</dbReference>
<evidence type="ECO:0000256" key="7">
    <source>
        <dbReference type="ARBA" id="ARBA00022989"/>
    </source>
</evidence>
<evidence type="ECO:0000256" key="9">
    <source>
        <dbReference type="ARBA" id="ARBA00023136"/>
    </source>
</evidence>
<comment type="caution">
    <text evidence="14">The sequence shown here is derived from an EMBL/GenBank/DDBJ whole genome shotgun (WGS) entry which is preliminary data.</text>
</comment>
<feature type="transmembrane region" description="Helical" evidence="13">
    <location>
        <begin position="39"/>
        <end position="56"/>
    </location>
</feature>
<dbReference type="PANTHER" id="PTHR31201:SF1">
    <property type="entry name" value="GLYCEROPHOSPHOCHOLINE ACYLTRANSFERASE 1"/>
    <property type="match status" value="1"/>
</dbReference>
<dbReference type="Pfam" id="PF10998">
    <property type="entry name" value="DUF2838"/>
    <property type="match status" value="1"/>
</dbReference>
<keyword evidence="15" id="KW-1185">Reference proteome</keyword>
<comment type="subcellular location">
    <subcellularLocation>
        <location evidence="1">Membrane</location>
        <topology evidence="1">Multi-pass membrane protein</topology>
    </subcellularLocation>
</comment>
<dbReference type="GO" id="GO:0016020">
    <property type="term" value="C:membrane"/>
    <property type="evidence" value="ECO:0007669"/>
    <property type="project" value="UniProtKB-SubCell"/>
</dbReference>
<evidence type="ECO:0000256" key="11">
    <source>
        <dbReference type="ARBA" id="ARBA00023264"/>
    </source>
</evidence>
<evidence type="ECO:0000256" key="8">
    <source>
        <dbReference type="ARBA" id="ARBA00023098"/>
    </source>
</evidence>
<feature type="transmembrane region" description="Helical" evidence="13">
    <location>
        <begin position="243"/>
        <end position="263"/>
    </location>
</feature>
<evidence type="ECO:0000256" key="2">
    <source>
        <dbReference type="ARBA" id="ARBA00006675"/>
    </source>
</evidence>
<feature type="transmembrane region" description="Helical" evidence="13">
    <location>
        <begin position="275"/>
        <end position="293"/>
    </location>
</feature>
<name>A0AAE0F285_9CHLO</name>
<reference evidence="14 15" key="1">
    <citation type="journal article" date="2015" name="Genome Biol. Evol.">
        <title>Comparative Genomics of a Bacterivorous Green Alga Reveals Evolutionary Causalities and Consequences of Phago-Mixotrophic Mode of Nutrition.</title>
        <authorList>
            <person name="Burns J.A."/>
            <person name="Paasch A."/>
            <person name="Narechania A."/>
            <person name="Kim E."/>
        </authorList>
    </citation>
    <scope>NUCLEOTIDE SEQUENCE [LARGE SCALE GENOMIC DNA]</scope>
    <source>
        <strain evidence="14 15">PLY_AMNH</strain>
    </source>
</reference>
<protein>
    <recommendedName>
        <fullName evidence="3">Glycerophosphocholine acyltransferase 1</fullName>
    </recommendedName>
</protein>
<keyword evidence="9 13" id="KW-0472">Membrane</keyword>
<keyword evidence="6 13" id="KW-0812">Transmembrane</keyword>
<evidence type="ECO:0000256" key="13">
    <source>
        <dbReference type="SAM" id="Phobius"/>
    </source>
</evidence>
<keyword evidence="12" id="KW-0012">Acyltransferase</keyword>
<gene>
    <name evidence="14" type="ORF">CYMTET_42847</name>
</gene>
<proteinExistence type="inferred from homology"/>
<accession>A0AAE0F285</accession>
<sequence>MSSAQEVKLETLQKVREIVKKQEDRFTASKIIEFNRFKYVFGVLKSYISVYVFAAFPQLYWRYHAVGLFCMVPIQVWRWFKIKQLFYMLEYCWVSSFVIGSYLLWLNVTTGWTYLGEEMNWWPPNSAIVNTSKSADGLESGVGGTALQGLWEWLHFRDKSFTEYVTPALVWLWTWFTLYTLFMQLGGVQLLTRKDSKWKSTVRDQLYPPEGRTTFFTKMLGRIGEEEKTLGHRNNRKDSLRSLIVSSAQNAGSVLSICVSYLFYKYDYADGRITFAWIMLVCFLTALNGANWYSNNMTRFTKLVDGMITEEQKKH</sequence>
<evidence type="ECO:0000256" key="3">
    <source>
        <dbReference type="ARBA" id="ARBA00019082"/>
    </source>
</evidence>
<evidence type="ECO:0000256" key="4">
    <source>
        <dbReference type="ARBA" id="ARBA00022516"/>
    </source>
</evidence>
<keyword evidence="4" id="KW-0444">Lipid biosynthesis</keyword>
<evidence type="ECO:0000256" key="12">
    <source>
        <dbReference type="ARBA" id="ARBA00023315"/>
    </source>
</evidence>
<keyword evidence="7 13" id="KW-1133">Transmembrane helix</keyword>
<comment type="similarity">
    <text evidence="2">Belongs to the GPC1 family.</text>
</comment>
<keyword evidence="10" id="KW-0594">Phospholipid biosynthesis</keyword>
<dbReference type="Proteomes" id="UP001190700">
    <property type="component" value="Unassembled WGS sequence"/>
</dbReference>
<keyword evidence="5" id="KW-0808">Transferase</keyword>
<dbReference type="GO" id="GO:0006656">
    <property type="term" value="P:phosphatidylcholine biosynthetic process"/>
    <property type="evidence" value="ECO:0007669"/>
    <property type="project" value="TreeGrafter"/>
</dbReference>
<dbReference type="EMBL" id="LGRX02028765">
    <property type="protein sequence ID" value="KAK3247660.1"/>
    <property type="molecule type" value="Genomic_DNA"/>
</dbReference>